<dbReference type="Proteomes" id="UP000612746">
    <property type="component" value="Unassembled WGS sequence"/>
</dbReference>
<organism evidence="2 3">
    <name type="scientific">Umbelopsis vinacea</name>
    <dbReference type="NCBI Taxonomy" id="44442"/>
    <lineage>
        <taxon>Eukaryota</taxon>
        <taxon>Fungi</taxon>
        <taxon>Fungi incertae sedis</taxon>
        <taxon>Mucoromycota</taxon>
        <taxon>Mucoromycotina</taxon>
        <taxon>Umbelopsidomycetes</taxon>
        <taxon>Umbelopsidales</taxon>
        <taxon>Umbelopsidaceae</taxon>
        <taxon>Umbelopsis</taxon>
    </lineage>
</organism>
<dbReference type="PANTHER" id="PTHR38116:SF9">
    <property type="entry name" value="BZIP DOMAIN-CONTAINING PROTEIN"/>
    <property type="match status" value="1"/>
</dbReference>
<comment type="caution">
    <text evidence="2">The sequence shown here is derived from an EMBL/GenBank/DDBJ whole genome shotgun (WGS) entry which is preliminary data.</text>
</comment>
<feature type="region of interest" description="Disordered" evidence="1">
    <location>
        <begin position="1"/>
        <end position="51"/>
    </location>
</feature>
<sequence>MTESATMKPVRFVLENESSSGIEPRPRGRKSLDNHLEGDRKSRNRRNQRAYRQRQQQQLLEAEKERDNYKANYSKLQQRLVDKNGKLERMANLVYDMERLCVLQGITVPSSITERLSMFKQRAAEDLDEQFADINESLRSIPNPVYETPQSDSSVITNTEPSPHSFIESPPSALEEVIPMLDSPLTEDMDSVGMQIDDIADIPALEEFSTPESIEVSNMSSQISPLRGPIPRHVALYYIQSQYLKKLTDPDKEYPPSGLDPTPLELALSDKVRFHPRLRFLPCPKLRERLMLFQDILDINTVVDHIVKGATCWGRDPLQNDAWELPEVLFYDFWFICDEDMLRCTNKWRLLNGKPPIVWDNAGRHVKKDSGPLGKVPSKFLGFLNMTEETTNNGHSLTL</sequence>
<protein>
    <recommendedName>
        <fullName evidence="4">BZIP domain-containing protein</fullName>
    </recommendedName>
</protein>
<feature type="compositionally biased region" description="Basic residues" evidence="1">
    <location>
        <begin position="42"/>
        <end position="51"/>
    </location>
</feature>
<accession>A0A8H7PUS2</accession>
<dbReference type="OrthoDB" id="2245989at2759"/>
<feature type="region of interest" description="Disordered" evidence="1">
    <location>
        <begin position="146"/>
        <end position="169"/>
    </location>
</feature>
<reference evidence="2" key="1">
    <citation type="submission" date="2020-12" db="EMBL/GenBank/DDBJ databases">
        <title>Metabolic potential, ecology and presence of endohyphal bacteria is reflected in genomic diversity of Mucoromycotina.</title>
        <authorList>
            <person name="Muszewska A."/>
            <person name="Okrasinska A."/>
            <person name="Steczkiewicz K."/>
            <person name="Drgas O."/>
            <person name="Orlowska M."/>
            <person name="Perlinska-Lenart U."/>
            <person name="Aleksandrzak-Piekarczyk T."/>
            <person name="Szatraj K."/>
            <person name="Zielenkiewicz U."/>
            <person name="Pilsyk S."/>
            <person name="Malc E."/>
            <person name="Mieczkowski P."/>
            <person name="Kruszewska J.S."/>
            <person name="Biernat P."/>
            <person name="Pawlowska J."/>
        </authorList>
    </citation>
    <scope>NUCLEOTIDE SEQUENCE</scope>
    <source>
        <strain evidence="2">WA0000051536</strain>
    </source>
</reference>
<feature type="compositionally biased region" description="Polar residues" evidence="1">
    <location>
        <begin position="148"/>
        <end position="162"/>
    </location>
</feature>
<keyword evidence="3" id="KW-1185">Reference proteome</keyword>
<dbReference type="PANTHER" id="PTHR38116">
    <property type="entry name" value="CHROMOSOME 7, WHOLE GENOME SHOTGUN SEQUENCE"/>
    <property type="match status" value="1"/>
</dbReference>
<evidence type="ECO:0008006" key="4">
    <source>
        <dbReference type="Google" id="ProtNLM"/>
    </source>
</evidence>
<feature type="compositionally biased region" description="Basic and acidic residues" evidence="1">
    <location>
        <begin position="24"/>
        <end position="41"/>
    </location>
</feature>
<dbReference type="AlphaFoldDB" id="A0A8H7PUS2"/>
<evidence type="ECO:0000313" key="3">
    <source>
        <dbReference type="Proteomes" id="UP000612746"/>
    </source>
</evidence>
<evidence type="ECO:0000256" key="1">
    <source>
        <dbReference type="SAM" id="MobiDB-lite"/>
    </source>
</evidence>
<dbReference type="EMBL" id="JAEPRA010000009">
    <property type="protein sequence ID" value="KAG2180603.1"/>
    <property type="molecule type" value="Genomic_DNA"/>
</dbReference>
<gene>
    <name evidence="2" type="ORF">INT44_003607</name>
</gene>
<proteinExistence type="predicted"/>
<name>A0A8H7PUS2_9FUNG</name>
<evidence type="ECO:0000313" key="2">
    <source>
        <dbReference type="EMBL" id="KAG2180603.1"/>
    </source>
</evidence>